<dbReference type="CDD" id="cd17551">
    <property type="entry name" value="REC_RpfG-like"/>
    <property type="match status" value="1"/>
</dbReference>
<dbReference type="SUPFAM" id="SSF52172">
    <property type="entry name" value="CheY-like"/>
    <property type="match status" value="2"/>
</dbReference>
<dbReference type="KEGG" id="nva:G3M78_12565"/>
<dbReference type="PROSITE" id="PS51832">
    <property type="entry name" value="HD_GYP"/>
    <property type="match status" value="1"/>
</dbReference>
<gene>
    <name evidence="4" type="ORF">G3M78_12565</name>
</gene>
<dbReference type="InterPro" id="IPR011006">
    <property type="entry name" value="CheY-like_superfamily"/>
</dbReference>
<accession>A0A7T0G488</accession>
<dbReference type="SMART" id="SM00448">
    <property type="entry name" value="REC"/>
    <property type="match status" value="2"/>
</dbReference>
<dbReference type="Proteomes" id="UP000594464">
    <property type="component" value="Chromosome"/>
</dbReference>
<feature type="domain" description="HD-GYP" evidence="3">
    <location>
        <begin position="151"/>
        <end position="348"/>
    </location>
</feature>
<reference evidence="5" key="1">
    <citation type="submission" date="2020-02" db="EMBL/GenBank/DDBJ databases">
        <title>Genomic and physiological characterization of two novel Nitrospinaceae genera.</title>
        <authorList>
            <person name="Mueller A.J."/>
            <person name="Jung M.-Y."/>
            <person name="Strachan C.R."/>
            <person name="Herbold C.W."/>
            <person name="Kirkegaard R.H."/>
            <person name="Daims H."/>
        </authorList>
    </citation>
    <scope>NUCLEOTIDE SEQUENCE [LARGE SCALE GENOMIC DNA]</scope>
</reference>
<evidence type="ECO:0000313" key="5">
    <source>
        <dbReference type="Proteomes" id="UP000594464"/>
    </source>
</evidence>
<dbReference type="GO" id="GO:0000160">
    <property type="term" value="P:phosphorelay signal transduction system"/>
    <property type="evidence" value="ECO:0007669"/>
    <property type="project" value="InterPro"/>
</dbReference>
<evidence type="ECO:0000256" key="1">
    <source>
        <dbReference type="PROSITE-ProRule" id="PRU00169"/>
    </source>
</evidence>
<dbReference type="InterPro" id="IPR003607">
    <property type="entry name" value="HD/PDEase_dom"/>
</dbReference>
<dbReference type="InterPro" id="IPR001789">
    <property type="entry name" value="Sig_transdc_resp-reg_receiver"/>
</dbReference>
<feature type="modified residue" description="4-aspartylphosphate" evidence="1">
    <location>
        <position position="61"/>
    </location>
</feature>
<dbReference type="PROSITE" id="PS50110">
    <property type="entry name" value="RESPONSE_REGULATORY"/>
    <property type="match status" value="2"/>
</dbReference>
<name>A0A7T0G488_9BACT</name>
<dbReference type="InterPro" id="IPR037522">
    <property type="entry name" value="HD_GYP_dom"/>
</dbReference>
<dbReference type="CDD" id="cd00077">
    <property type="entry name" value="HDc"/>
    <property type="match status" value="1"/>
</dbReference>
<proteinExistence type="predicted"/>
<evidence type="ECO:0000259" key="3">
    <source>
        <dbReference type="PROSITE" id="PS51832"/>
    </source>
</evidence>
<dbReference type="Gene3D" id="3.40.50.2300">
    <property type="match status" value="2"/>
</dbReference>
<evidence type="ECO:0000313" key="4">
    <source>
        <dbReference type="EMBL" id="QPJ66180.1"/>
    </source>
</evidence>
<dbReference type="Gene3D" id="1.10.3210.10">
    <property type="entry name" value="Hypothetical protein af1432"/>
    <property type="match status" value="1"/>
</dbReference>
<dbReference type="AlphaFoldDB" id="A0A7T0G488"/>
<feature type="domain" description="Response regulatory" evidence="2">
    <location>
        <begin position="386"/>
        <end position="505"/>
    </location>
</feature>
<dbReference type="PANTHER" id="PTHR45228">
    <property type="entry name" value="CYCLIC DI-GMP PHOSPHODIESTERASE TM_0186-RELATED"/>
    <property type="match status" value="1"/>
</dbReference>
<keyword evidence="1" id="KW-0597">Phosphoprotein</keyword>
<sequence>MVTDDKLFKSKILIIDDEQPNVILLEELLNNEGFHDLYSVLDSRKAMECYRTFMPDIVLLDLRMPHVDGIQILEEIKKIGGKSFIPVVILTAENDKDIRLRALNIGATDFLNKPIEYKEVIARIKNLLTVRHMSSHVDKPEADSVDHSKYLHDVHLDMVLRIVRSQKNKGIGSGNHIIRLSHYAKLIAKQSGCKHNVCESIFRASAFYDIGKIGVSDQLLLKKGKLSGDEKIIMQNHTSFGADLLSGSDSLLMKLACNIALQHHERWDGAGYPNQLKGGAISLEARIVAVCDVFDAVTSTRPYADVWSVEKARNYIAEQSAKQFDPDVVSVFIKCFPEILKIYKQFEDEDRTAFITHGSAGKMDKEIIDKLQVMLPNTLISVEDYRVLIVDDSRVMRQVIKGILKQLGYQFTNLVDADGGNAALLKLSHNNFNLVLSDLVMPKMDGLELLKAVRSNPQTKDVPFIMVSCVNDKDKIQDAITMGVNQYLVKPFNAYQLEQKICQALCK</sequence>
<dbReference type="SUPFAM" id="SSF109604">
    <property type="entry name" value="HD-domain/PDEase-like"/>
    <property type="match status" value="1"/>
</dbReference>
<evidence type="ECO:0000259" key="2">
    <source>
        <dbReference type="PROSITE" id="PS50110"/>
    </source>
</evidence>
<dbReference type="PANTHER" id="PTHR45228:SF1">
    <property type="entry name" value="CYCLIC DI-GMP PHOSPHODIESTERASE TM_0186"/>
    <property type="match status" value="1"/>
</dbReference>
<protein>
    <submittedName>
        <fullName evidence="4">Response regulator</fullName>
    </submittedName>
</protein>
<dbReference type="EMBL" id="CP048620">
    <property type="protein sequence ID" value="QPJ66180.1"/>
    <property type="molecule type" value="Genomic_DNA"/>
</dbReference>
<organism evidence="4 5">
    <name type="scientific">Candidatus Nitrohelix vancouverensis</name>
    <dbReference type="NCBI Taxonomy" id="2705534"/>
    <lineage>
        <taxon>Bacteria</taxon>
        <taxon>Pseudomonadati</taxon>
        <taxon>Nitrospinota/Tectimicrobiota group</taxon>
        <taxon>Nitrospinota</taxon>
        <taxon>Nitrospinia</taxon>
        <taxon>Nitrospinales</taxon>
        <taxon>Nitrospinaceae</taxon>
        <taxon>Candidatus Nitrohelix</taxon>
    </lineage>
</organism>
<dbReference type="InterPro" id="IPR052020">
    <property type="entry name" value="Cyclic_di-GMP/3'3'-cGAMP_PDE"/>
</dbReference>
<dbReference type="Pfam" id="PF00072">
    <property type="entry name" value="Response_reg"/>
    <property type="match status" value="2"/>
</dbReference>
<feature type="domain" description="Response regulatory" evidence="2">
    <location>
        <begin position="11"/>
        <end position="128"/>
    </location>
</feature>
<dbReference type="Pfam" id="PF13487">
    <property type="entry name" value="HD_5"/>
    <property type="match status" value="1"/>
</dbReference>
<feature type="modified residue" description="4-aspartylphosphate" evidence="1">
    <location>
        <position position="438"/>
    </location>
</feature>